<comment type="similarity">
    <text evidence="6">Belongs to the tRNA methyltransferase O family.</text>
</comment>
<comment type="similarity">
    <text evidence="2 7">Belongs to the universal ribosomal protein uL10 family.</text>
</comment>
<keyword evidence="4" id="KW-0949">S-adenosyl-L-methionine</keyword>
<organism evidence="9 10">
    <name type="scientific">Blastocystis sp. subtype 1 (strain ATCC 50177 / NandII)</name>
    <dbReference type="NCBI Taxonomy" id="478820"/>
    <lineage>
        <taxon>Eukaryota</taxon>
        <taxon>Sar</taxon>
        <taxon>Stramenopiles</taxon>
        <taxon>Bigyra</taxon>
        <taxon>Opalozoa</taxon>
        <taxon>Opalinata</taxon>
        <taxon>Blastocystidae</taxon>
        <taxon>Blastocystis</taxon>
    </lineage>
</organism>
<keyword evidence="3 7" id="KW-0963">Cytoplasm</keyword>
<name>A0A196SHN4_BLAHN</name>
<dbReference type="CDD" id="cd05796">
    <property type="entry name" value="Ribosomal_P0_like"/>
    <property type="match status" value="1"/>
</dbReference>
<dbReference type="PANTHER" id="PTHR12818:SF0">
    <property type="entry name" value="TRNA (ADENINE(37)-N6)-METHYLTRANSFERASE"/>
    <property type="match status" value="1"/>
</dbReference>
<dbReference type="InterPro" id="IPR043164">
    <property type="entry name" value="Ribosomal_uL10-like_insert_sf"/>
</dbReference>
<dbReference type="Pfam" id="PF17777">
    <property type="entry name" value="RL10P_insert"/>
    <property type="match status" value="1"/>
</dbReference>
<dbReference type="InterPro" id="IPR033867">
    <property type="entry name" value="Mrt4"/>
</dbReference>
<dbReference type="GO" id="GO:0005737">
    <property type="term" value="C:cytoplasm"/>
    <property type="evidence" value="ECO:0007669"/>
    <property type="project" value="UniProtKB-SubCell"/>
</dbReference>
<dbReference type="InterPro" id="IPR040637">
    <property type="entry name" value="Ribosomal_uL10-like_insert"/>
</dbReference>
<keyword evidence="10" id="KW-1185">Reference proteome</keyword>
<dbReference type="GO" id="GO:0000027">
    <property type="term" value="P:ribosomal large subunit assembly"/>
    <property type="evidence" value="ECO:0007669"/>
    <property type="project" value="InterPro"/>
</dbReference>
<dbReference type="InterPro" id="IPR036414">
    <property type="entry name" value="YaeB_N_sf"/>
</dbReference>
<feature type="non-terminal residue" evidence="9">
    <location>
        <position position="377"/>
    </location>
</feature>
<evidence type="ECO:0000256" key="3">
    <source>
        <dbReference type="ARBA" id="ARBA00022490"/>
    </source>
</evidence>
<evidence type="ECO:0000256" key="7">
    <source>
        <dbReference type="RuleBase" id="RU364039"/>
    </source>
</evidence>
<dbReference type="CDD" id="cd09281">
    <property type="entry name" value="UPF0066"/>
    <property type="match status" value="1"/>
</dbReference>
<comment type="caution">
    <text evidence="9">The sequence shown here is derived from an EMBL/GenBank/DDBJ whole genome shotgun (WGS) entry which is preliminary data.</text>
</comment>
<dbReference type="SUPFAM" id="SSF160369">
    <property type="entry name" value="Ribosomal protein L10-like"/>
    <property type="match status" value="1"/>
</dbReference>
<dbReference type="FunFam" id="3.30.70.1730:FF:000005">
    <property type="entry name" value="Ribosome assembly factor mrt4"/>
    <property type="match status" value="1"/>
</dbReference>
<dbReference type="InterPro" id="IPR023370">
    <property type="entry name" value="TrmO-like_N"/>
</dbReference>
<keyword evidence="7" id="KW-0690">Ribosome biogenesis</keyword>
<dbReference type="InterPro" id="IPR043141">
    <property type="entry name" value="Ribosomal_uL10-like_sf"/>
</dbReference>
<evidence type="ECO:0000256" key="4">
    <source>
        <dbReference type="ARBA" id="ARBA00022691"/>
    </source>
</evidence>
<dbReference type="OrthoDB" id="10262308at2759"/>
<comment type="function">
    <text evidence="1 7">Component of the ribosome assembly machinery. Nuclear paralog of the ribosomal protein P0, it binds pre-60S subunits at an early stage of assembly in the nucleolus, and is replaced by P0 in cytoplasmic pre-60S subunits and mature 80S ribosomes.</text>
</comment>
<dbReference type="Gene3D" id="2.40.30.70">
    <property type="entry name" value="YaeB-like"/>
    <property type="match status" value="1"/>
</dbReference>
<comment type="subcellular location">
    <subcellularLocation>
        <location evidence="7">Cytoplasm</location>
    </subcellularLocation>
    <subcellularLocation>
        <location evidence="7">Nucleus</location>
        <location evidence="7">Nucleolus</location>
    </subcellularLocation>
</comment>
<dbReference type="SUPFAM" id="SSF118196">
    <property type="entry name" value="YaeB-like"/>
    <property type="match status" value="1"/>
</dbReference>
<evidence type="ECO:0000313" key="10">
    <source>
        <dbReference type="Proteomes" id="UP000078348"/>
    </source>
</evidence>
<dbReference type="Proteomes" id="UP000078348">
    <property type="component" value="Unassembled WGS sequence"/>
</dbReference>
<protein>
    <recommendedName>
        <fullName evidence="7">Ribosome assembly factor mrt4</fullName>
    </recommendedName>
</protein>
<evidence type="ECO:0000313" key="9">
    <source>
        <dbReference type="EMBL" id="OAO15682.1"/>
    </source>
</evidence>
<dbReference type="Gene3D" id="3.30.70.1730">
    <property type="match status" value="1"/>
</dbReference>
<dbReference type="AlphaFoldDB" id="A0A196SHN4"/>
<dbReference type="Pfam" id="PF01980">
    <property type="entry name" value="TrmO_N"/>
    <property type="match status" value="1"/>
</dbReference>
<evidence type="ECO:0000256" key="2">
    <source>
        <dbReference type="ARBA" id="ARBA00008889"/>
    </source>
</evidence>
<proteinExistence type="inferred from homology"/>
<dbReference type="Pfam" id="PF00466">
    <property type="entry name" value="Ribosomal_L10"/>
    <property type="match status" value="1"/>
</dbReference>
<evidence type="ECO:0000256" key="5">
    <source>
        <dbReference type="ARBA" id="ARBA00023242"/>
    </source>
</evidence>
<dbReference type="PANTHER" id="PTHR12818">
    <property type="entry name" value="TRNA (ADENINE(37)-N6)-METHYLTRANSFERASE"/>
    <property type="match status" value="1"/>
</dbReference>
<dbReference type="STRING" id="478820.A0A196SHN4"/>
<feature type="domain" description="TsaA-like" evidence="8">
    <location>
        <begin position="1"/>
        <end position="127"/>
    </location>
</feature>
<sequence>MAKSRLDIEEWVPPPAFDDLDKYSHIWVLFVFHKNTNTSTLLKSSTDRGVTFPAKVHPPRLHGKSTGLFATRTPHRPSPIGLSVVKLEEVHAWGKKRYLVVSNTDIVDGSPILDIKPYLPSFDRIENVIVPQWVMNEASLREVRFSDESLQELERLQDHFIYYKTSEEMKAVLTQVLSADVSKRSNRRVSEFEFDCLSVLFSMQENTIMVEHIVLTMSLTQTKEKGREHKDVVVNKIREAVDNYKYIYVLQFDNMRTNAFKELRSQLADSRFFLGKNRVMQVALGRTPEEEYRDNLSKLGEALGGNCTLFFTNKPKEEVLQFFKEYKSLDFARAGFKATENFVIPKGEMPFPHSMMEEFKKLRLPVELKNGIIHMRE</sequence>
<dbReference type="InterPro" id="IPR040372">
    <property type="entry name" value="YaeB-like"/>
</dbReference>
<dbReference type="PROSITE" id="PS51668">
    <property type="entry name" value="TSAA_2"/>
    <property type="match status" value="1"/>
</dbReference>
<gene>
    <name evidence="9" type="ORF">AV274_2605</name>
</gene>
<reference evidence="9 10" key="1">
    <citation type="submission" date="2016-05" db="EMBL/GenBank/DDBJ databases">
        <title>Nuclear genome of Blastocystis sp. subtype 1 NandII.</title>
        <authorList>
            <person name="Gentekaki E."/>
            <person name="Curtis B."/>
            <person name="Stairs C."/>
            <person name="Eme L."/>
            <person name="Herman E."/>
            <person name="Klimes V."/>
            <person name="Arias M.C."/>
            <person name="Elias M."/>
            <person name="Hilliou F."/>
            <person name="Klute M."/>
            <person name="Malik S.-B."/>
            <person name="Pightling A."/>
            <person name="Rachubinski R."/>
            <person name="Salas D."/>
            <person name="Schlacht A."/>
            <person name="Suga H."/>
            <person name="Archibald J."/>
            <person name="Ball S.G."/>
            <person name="Clark G."/>
            <person name="Dacks J."/>
            <person name="Van Der Giezen M."/>
            <person name="Tsaousis A."/>
            <person name="Roger A."/>
        </authorList>
    </citation>
    <scope>NUCLEOTIDE SEQUENCE [LARGE SCALE GENOMIC DNA]</scope>
    <source>
        <strain evidence="10">ATCC 50177 / NandII</strain>
    </source>
</reference>
<evidence type="ECO:0000256" key="1">
    <source>
        <dbReference type="ARBA" id="ARBA00004046"/>
    </source>
</evidence>
<dbReference type="GO" id="GO:0005730">
    <property type="term" value="C:nucleolus"/>
    <property type="evidence" value="ECO:0007669"/>
    <property type="project" value="UniProtKB-SubCell"/>
</dbReference>
<evidence type="ECO:0000259" key="8">
    <source>
        <dbReference type="PROSITE" id="PS51668"/>
    </source>
</evidence>
<comment type="subunit">
    <text evidence="7">Associates with the pre-60S ribosomal particle.</text>
</comment>
<keyword evidence="5 7" id="KW-0539">Nucleus</keyword>
<dbReference type="InterPro" id="IPR036413">
    <property type="entry name" value="YaeB-like_sf"/>
</dbReference>
<evidence type="ECO:0000256" key="6">
    <source>
        <dbReference type="ARBA" id="ARBA00033753"/>
    </source>
</evidence>
<dbReference type="Gene3D" id="3.90.105.20">
    <property type="match status" value="1"/>
</dbReference>
<dbReference type="InterPro" id="IPR001790">
    <property type="entry name" value="Ribosomal_uL10"/>
</dbReference>
<accession>A0A196SHN4</accession>
<dbReference type="EMBL" id="LXWW01000124">
    <property type="protein sequence ID" value="OAO15682.1"/>
    <property type="molecule type" value="Genomic_DNA"/>
</dbReference>